<dbReference type="RefSeq" id="WP_271087585.1">
    <property type="nucleotide sequence ID" value="NZ_JAPJZH010000001.1"/>
</dbReference>
<feature type="domain" description="Activator of Hsp90 ATPase homologue 1/2-like C-terminal" evidence="2">
    <location>
        <begin position="11"/>
        <end position="129"/>
    </location>
</feature>
<evidence type="ECO:0000313" key="4">
    <source>
        <dbReference type="Proteomes" id="UP001148313"/>
    </source>
</evidence>
<dbReference type="InterPro" id="IPR013538">
    <property type="entry name" value="ASHA1/2-like_C"/>
</dbReference>
<keyword evidence="4" id="KW-1185">Reference proteome</keyword>
<dbReference type="CDD" id="cd07814">
    <property type="entry name" value="SRPBCC_CalC_Aha1-like"/>
    <property type="match status" value="1"/>
</dbReference>
<dbReference type="InterPro" id="IPR023393">
    <property type="entry name" value="START-like_dom_sf"/>
</dbReference>
<comment type="caution">
    <text evidence="3">The sequence shown here is derived from an EMBL/GenBank/DDBJ whole genome shotgun (WGS) entry which is preliminary data.</text>
</comment>
<name>A0ABT4VH78_9HYPH</name>
<dbReference type="SUPFAM" id="SSF55961">
    <property type="entry name" value="Bet v1-like"/>
    <property type="match status" value="1"/>
</dbReference>
<dbReference type="Gene3D" id="3.30.530.20">
    <property type="match status" value="1"/>
</dbReference>
<proteinExistence type="inferred from homology"/>
<dbReference type="EMBL" id="JAPJZH010000001">
    <property type="protein sequence ID" value="MDA4844062.1"/>
    <property type="molecule type" value="Genomic_DNA"/>
</dbReference>
<evidence type="ECO:0000259" key="2">
    <source>
        <dbReference type="Pfam" id="PF08327"/>
    </source>
</evidence>
<accession>A0ABT4VH78</accession>
<gene>
    <name evidence="3" type="ORF">OOZ53_01815</name>
</gene>
<sequence length="137" mass="15864">MKIDKSYELPFPPDRVFAAWVCPETVIPPATRMEINPTVGGHYRLFMESEDRCNRAEGLFFAVEPDRHVRYTWEWDRDGEITEIDVLFEPADDGTALHIRHTGFRKTESRDMHDSGWDSYVEKLSALLEKDGETASN</sequence>
<protein>
    <submittedName>
        <fullName evidence="3">SRPBCC domain-containing protein</fullName>
    </submittedName>
</protein>
<dbReference type="Proteomes" id="UP001148313">
    <property type="component" value="Unassembled WGS sequence"/>
</dbReference>
<dbReference type="Pfam" id="PF08327">
    <property type="entry name" value="AHSA1"/>
    <property type="match status" value="1"/>
</dbReference>
<reference evidence="3" key="1">
    <citation type="submission" date="2022-11" db="EMBL/GenBank/DDBJ databases">
        <title>Hoeflea poritis sp. nov., isolated from scleractinian coral Porites lutea.</title>
        <authorList>
            <person name="Zhang G."/>
            <person name="Wei Q."/>
            <person name="Cai L."/>
        </authorList>
    </citation>
    <scope>NUCLEOTIDE SEQUENCE</scope>
    <source>
        <strain evidence="3">E7-10</strain>
    </source>
</reference>
<organism evidence="3 4">
    <name type="scientific">Hoeflea poritis</name>
    <dbReference type="NCBI Taxonomy" id="2993659"/>
    <lineage>
        <taxon>Bacteria</taxon>
        <taxon>Pseudomonadati</taxon>
        <taxon>Pseudomonadota</taxon>
        <taxon>Alphaproteobacteria</taxon>
        <taxon>Hyphomicrobiales</taxon>
        <taxon>Rhizobiaceae</taxon>
        <taxon>Hoeflea</taxon>
    </lineage>
</organism>
<evidence type="ECO:0000256" key="1">
    <source>
        <dbReference type="ARBA" id="ARBA00006817"/>
    </source>
</evidence>
<comment type="similarity">
    <text evidence="1">Belongs to the AHA1 family.</text>
</comment>
<evidence type="ECO:0000313" key="3">
    <source>
        <dbReference type="EMBL" id="MDA4844062.1"/>
    </source>
</evidence>